<sequence>LSDVIAFVYTGSVRPTEVDLRRTPMLVRRHKVATALEWLKLNHDDYSDLNISYTNLEEYPIDGCPFMIGWKKQEAVREAAAMASHEQETEEGAEHGPCPLIINGMVGGDLGTKPWNELTALAVKHLKDGNVMMALGHKPEPQSLYHNVQMYPQMF</sequence>
<protein>
    <recommendedName>
        <fullName evidence="1">DUF6570 domain-containing protein</fullName>
    </recommendedName>
</protein>
<reference evidence="2 3" key="1">
    <citation type="journal article" date="2016" name="Mol. Biol. Evol.">
        <title>Comparative Genomics of Early-Diverging Mushroom-Forming Fungi Provides Insights into the Origins of Lignocellulose Decay Capabilities.</title>
        <authorList>
            <person name="Nagy L.G."/>
            <person name="Riley R."/>
            <person name="Tritt A."/>
            <person name="Adam C."/>
            <person name="Daum C."/>
            <person name="Floudas D."/>
            <person name="Sun H."/>
            <person name="Yadav J.S."/>
            <person name="Pangilinan J."/>
            <person name="Larsson K.H."/>
            <person name="Matsuura K."/>
            <person name="Barry K."/>
            <person name="Labutti K."/>
            <person name="Kuo R."/>
            <person name="Ohm R.A."/>
            <person name="Bhattacharya S.S."/>
            <person name="Shirouzu T."/>
            <person name="Yoshinaga Y."/>
            <person name="Martin F.M."/>
            <person name="Grigoriev I.V."/>
            <person name="Hibbett D.S."/>
        </authorList>
    </citation>
    <scope>NUCLEOTIDE SEQUENCE [LARGE SCALE GENOMIC DNA]</scope>
    <source>
        <strain evidence="2 3">CBS 109695</strain>
    </source>
</reference>
<dbReference type="Pfam" id="PF20209">
    <property type="entry name" value="DUF6570"/>
    <property type="match status" value="1"/>
</dbReference>
<dbReference type="OrthoDB" id="3221862at2759"/>
<keyword evidence="3" id="KW-1185">Reference proteome</keyword>
<gene>
    <name evidence="2" type="ORF">FIBSPDRAFT_699202</name>
</gene>
<proteinExistence type="predicted"/>
<organism evidence="2 3">
    <name type="scientific">Athelia psychrophila</name>
    <dbReference type="NCBI Taxonomy" id="1759441"/>
    <lineage>
        <taxon>Eukaryota</taxon>
        <taxon>Fungi</taxon>
        <taxon>Dikarya</taxon>
        <taxon>Basidiomycota</taxon>
        <taxon>Agaricomycotina</taxon>
        <taxon>Agaricomycetes</taxon>
        <taxon>Agaricomycetidae</taxon>
        <taxon>Atheliales</taxon>
        <taxon>Atheliaceae</taxon>
        <taxon>Athelia</taxon>
    </lineage>
</organism>
<dbReference type="Proteomes" id="UP000076532">
    <property type="component" value="Unassembled WGS sequence"/>
</dbReference>
<evidence type="ECO:0000259" key="1">
    <source>
        <dbReference type="Pfam" id="PF20209"/>
    </source>
</evidence>
<feature type="non-terminal residue" evidence="2">
    <location>
        <position position="155"/>
    </location>
</feature>
<feature type="domain" description="DUF6570" evidence="1">
    <location>
        <begin position="1"/>
        <end position="57"/>
    </location>
</feature>
<evidence type="ECO:0000313" key="3">
    <source>
        <dbReference type="Proteomes" id="UP000076532"/>
    </source>
</evidence>
<feature type="non-terminal residue" evidence="2">
    <location>
        <position position="1"/>
    </location>
</feature>
<dbReference type="AlphaFoldDB" id="A0A166EIR4"/>
<dbReference type="EMBL" id="KV417600">
    <property type="protein sequence ID" value="KZP15807.1"/>
    <property type="molecule type" value="Genomic_DNA"/>
</dbReference>
<evidence type="ECO:0000313" key="2">
    <source>
        <dbReference type="EMBL" id="KZP15807.1"/>
    </source>
</evidence>
<dbReference type="InterPro" id="IPR046700">
    <property type="entry name" value="DUF6570"/>
</dbReference>
<name>A0A166EIR4_9AGAM</name>
<accession>A0A166EIR4</accession>